<dbReference type="EMBL" id="JBIGIB010000005">
    <property type="protein sequence ID" value="MFG6468397.1"/>
    <property type="molecule type" value="Genomic_DNA"/>
</dbReference>
<dbReference type="PROSITE" id="PS51318">
    <property type="entry name" value="TAT"/>
    <property type="match status" value="1"/>
</dbReference>
<evidence type="ECO:0000256" key="1">
    <source>
        <dbReference type="SAM" id="SignalP"/>
    </source>
</evidence>
<proteinExistence type="predicted"/>
<dbReference type="RefSeq" id="WP_394386547.1">
    <property type="nucleotide sequence ID" value="NZ_JBIGIB010000005.1"/>
</dbReference>
<dbReference type="Proteomes" id="UP001606303">
    <property type="component" value="Unassembled WGS sequence"/>
</dbReference>
<feature type="chain" id="PRO_5045734254" description="Tat pathway signal protein" evidence="1">
    <location>
        <begin position="29"/>
        <end position="240"/>
    </location>
</feature>
<dbReference type="InterPro" id="IPR006311">
    <property type="entry name" value="TAT_signal"/>
</dbReference>
<reference evidence="2 3" key="1">
    <citation type="submission" date="2024-08" db="EMBL/GenBank/DDBJ databases">
        <authorList>
            <person name="Lu H."/>
        </authorList>
    </citation>
    <scope>NUCLEOTIDE SEQUENCE [LARGE SCALE GENOMIC DNA]</scope>
    <source>
        <strain evidence="2 3">BYS87W</strain>
    </source>
</reference>
<name>A0ABW7H2E2_9BURK</name>
<evidence type="ECO:0000313" key="3">
    <source>
        <dbReference type="Proteomes" id="UP001606303"/>
    </source>
</evidence>
<evidence type="ECO:0000313" key="2">
    <source>
        <dbReference type="EMBL" id="MFG6468397.1"/>
    </source>
</evidence>
<keyword evidence="1" id="KW-0732">Signal</keyword>
<accession>A0ABW7H2E2</accession>
<protein>
    <recommendedName>
        <fullName evidence="4">Tat pathway signal protein</fullName>
    </recommendedName>
</protein>
<comment type="caution">
    <text evidence="2">The sequence shown here is derived from an EMBL/GenBank/DDBJ whole genome shotgun (WGS) entry which is preliminary data.</text>
</comment>
<keyword evidence="3" id="KW-1185">Reference proteome</keyword>
<organism evidence="2 3">
    <name type="scientific">Pelomonas baiyunensis</name>
    <dbReference type="NCBI Taxonomy" id="3299026"/>
    <lineage>
        <taxon>Bacteria</taxon>
        <taxon>Pseudomonadati</taxon>
        <taxon>Pseudomonadota</taxon>
        <taxon>Betaproteobacteria</taxon>
        <taxon>Burkholderiales</taxon>
        <taxon>Sphaerotilaceae</taxon>
        <taxon>Roseateles</taxon>
    </lineage>
</organism>
<gene>
    <name evidence="2" type="ORF">ACG01O_17370</name>
</gene>
<feature type="signal peptide" evidence="1">
    <location>
        <begin position="1"/>
        <end position="28"/>
    </location>
</feature>
<sequence>MERRAFLRALLAVGASAPLASLPSNAPAAVVDQLWQQAIETPTEFAVDSYGTLWVPGVPEVEYRHQAFELVVRDGMTGAQIASLVEECPPLAEDLNDACLRALEDLAEAEQEPGRAQHRSLKRRISRAPASEAWRAWIDFLAAQKRLPELVEFIQAWLAQPLAVADYEHVSPYNGPQGEACRFFDTLPHKALTALGVRLVEGDHPGSSYFAAELTVGLDDANARVAKLGWPIRFVESSRW</sequence>
<evidence type="ECO:0008006" key="4">
    <source>
        <dbReference type="Google" id="ProtNLM"/>
    </source>
</evidence>